<dbReference type="Pfam" id="PF06725">
    <property type="entry name" value="3D"/>
    <property type="match status" value="1"/>
</dbReference>
<dbReference type="InterPro" id="IPR010611">
    <property type="entry name" value="3D_dom"/>
</dbReference>
<keyword evidence="4" id="KW-1185">Reference proteome</keyword>
<accession>D0LTQ0</accession>
<dbReference type="eggNOG" id="COG2821">
    <property type="taxonomic scope" value="Bacteria"/>
</dbReference>
<dbReference type="EMBL" id="CP001804">
    <property type="protein sequence ID" value="ACY15744.1"/>
    <property type="molecule type" value="Genomic_DNA"/>
</dbReference>
<reference evidence="3 4" key="1">
    <citation type="journal article" date="2010" name="Stand. Genomic Sci.">
        <title>Complete genome sequence of Haliangium ochraceum type strain (SMP-2).</title>
        <authorList>
            <consortium name="US DOE Joint Genome Institute (JGI-PGF)"/>
            <person name="Ivanova N."/>
            <person name="Daum C."/>
            <person name="Lang E."/>
            <person name="Abt B."/>
            <person name="Kopitz M."/>
            <person name="Saunders E."/>
            <person name="Lapidus A."/>
            <person name="Lucas S."/>
            <person name="Glavina Del Rio T."/>
            <person name="Nolan M."/>
            <person name="Tice H."/>
            <person name="Copeland A."/>
            <person name="Cheng J.F."/>
            <person name="Chen F."/>
            <person name="Bruce D."/>
            <person name="Goodwin L."/>
            <person name="Pitluck S."/>
            <person name="Mavromatis K."/>
            <person name="Pati A."/>
            <person name="Mikhailova N."/>
            <person name="Chen A."/>
            <person name="Palaniappan K."/>
            <person name="Land M."/>
            <person name="Hauser L."/>
            <person name="Chang Y.J."/>
            <person name="Jeffries C.D."/>
            <person name="Detter J.C."/>
            <person name="Brettin T."/>
            <person name="Rohde M."/>
            <person name="Goker M."/>
            <person name="Bristow J."/>
            <person name="Markowitz V."/>
            <person name="Eisen J.A."/>
            <person name="Hugenholtz P."/>
            <person name="Kyrpides N.C."/>
            <person name="Klenk H.P."/>
        </authorList>
    </citation>
    <scope>NUCLEOTIDE SEQUENCE [LARGE SCALE GENOMIC DNA]</scope>
    <source>
        <strain evidence="4">DSM 14365 / CIP 107738 / JCM 11303 / AJ 13395 / SMP-2</strain>
    </source>
</reference>
<dbReference type="InterPro" id="IPR036908">
    <property type="entry name" value="RlpA-like_sf"/>
</dbReference>
<evidence type="ECO:0000256" key="1">
    <source>
        <dbReference type="SAM" id="SignalP"/>
    </source>
</evidence>
<evidence type="ECO:0000313" key="4">
    <source>
        <dbReference type="Proteomes" id="UP000001880"/>
    </source>
</evidence>
<feature type="chain" id="PRO_5003010905" evidence="1">
    <location>
        <begin position="21"/>
        <end position="245"/>
    </location>
</feature>
<dbReference type="AlphaFoldDB" id="D0LTQ0"/>
<protein>
    <submittedName>
        <fullName evidence="3">3D domain protein</fullName>
    </submittedName>
</protein>
<dbReference type="SUPFAM" id="SSF50685">
    <property type="entry name" value="Barwin-like endoglucanases"/>
    <property type="match status" value="1"/>
</dbReference>
<dbReference type="HOGENOM" id="CLU_1132356_0_0_7"/>
<dbReference type="GO" id="GO:0019867">
    <property type="term" value="C:outer membrane"/>
    <property type="evidence" value="ECO:0007669"/>
    <property type="project" value="InterPro"/>
</dbReference>
<sequence>MGLCLALVAAALLLWMAALVPELPPPAADAAKIAGKDQRALPKQFADGRDKRCCGYPLSEDQGFALRFYWLAEQWRFADAWDEPQQDVYTAEGFYLGTFAESYVRALRMEGSGLLEDGRVVNFAGRCGYGTGTCFEQVDPATHPYGRGAGRRPLVPFRSVAIDPRVIDIGEPLYIPEFDGLRLPDGSLHDGCVRADDTGGAIKHRKMDFFVMSFDNFRFLLDKLWGVTWITPHVETPRCDYLRDR</sequence>
<dbReference type="STRING" id="502025.Hoch_3242"/>
<dbReference type="Gene3D" id="2.40.40.10">
    <property type="entry name" value="RlpA-like domain"/>
    <property type="match status" value="1"/>
</dbReference>
<dbReference type="GO" id="GO:0009254">
    <property type="term" value="P:peptidoglycan turnover"/>
    <property type="evidence" value="ECO:0007669"/>
    <property type="project" value="InterPro"/>
</dbReference>
<dbReference type="Proteomes" id="UP000001880">
    <property type="component" value="Chromosome"/>
</dbReference>
<name>D0LTQ0_HALO1</name>
<dbReference type="KEGG" id="hoh:Hoch_3242"/>
<keyword evidence="1" id="KW-0732">Signal</keyword>
<dbReference type="CDD" id="cd14486">
    <property type="entry name" value="3D_domain"/>
    <property type="match status" value="1"/>
</dbReference>
<evidence type="ECO:0000259" key="2">
    <source>
        <dbReference type="Pfam" id="PF06725"/>
    </source>
</evidence>
<gene>
    <name evidence="3" type="ordered locus">Hoch_3242</name>
</gene>
<evidence type="ECO:0000313" key="3">
    <source>
        <dbReference type="EMBL" id="ACY15744.1"/>
    </source>
</evidence>
<organism evidence="3 4">
    <name type="scientific">Haliangium ochraceum (strain DSM 14365 / JCM 11303 / SMP-2)</name>
    <dbReference type="NCBI Taxonomy" id="502025"/>
    <lineage>
        <taxon>Bacteria</taxon>
        <taxon>Pseudomonadati</taxon>
        <taxon>Myxococcota</taxon>
        <taxon>Polyangia</taxon>
        <taxon>Haliangiales</taxon>
        <taxon>Kofleriaceae</taxon>
        <taxon>Haliangium</taxon>
    </lineage>
</organism>
<dbReference type="GO" id="GO:0004553">
    <property type="term" value="F:hydrolase activity, hydrolyzing O-glycosyl compounds"/>
    <property type="evidence" value="ECO:0007669"/>
    <property type="project" value="InterPro"/>
</dbReference>
<feature type="signal peptide" evidence="1">
    <location>
        <begin position="1"/>
        <end position="20"/>
    </location>
</feature>
<feature type="domain" description="3D" evidence="2">
    <location>
        <begin position="158"/>
        <end position="214"/>
    </location>
</feature>
<proteinExistence type="predicted"/>